<protein>
    <submittedName>
        <fullName evidence="1">Uncharacterized protein</fullName>
    </submittedName>
</protein>
<accession>A0ABR4AP64</accession>
<sequence>MSSEAIRLSAVNRTMSVEKAKRLLGYRPTVSLDEGIQRGVKWYMDNKQKSG</sequence>
<dbReference type="InterPro" id="IPR036291">
    <property type="entry name" value="NAD(P)-bd_dom_sf"/>
</dbReference>
<comment type="caution">
    <text evidence="1">The sequence shown here is derived from an EMBL/GenBank/DDBJ whole genome shotgun (WGS) entry which is preliminary data.</text>
</comment>
<dbReference type="Proteomes" id="UP001590951">
    <property type="component" value="Unassembled WGS sequence"/>
</dbReference>
<evidence type="ECO:0000313" key="1">
    <source>
        <dbReference type="EMBL" id="KAL2047510.1"/>
    </source>
</evidence>
<reference evidence="1 2" key="1">
    <citation type="submission" date="2024-09" db="EMBL/GenBank/DDBJ databases">
        <title>Rethinking Asexuality: The Enigmatic Case of Functional Sexual Genes in Lepraria (Stereocaulaceae).</title>
        <authorList>
            <person name="Doellman M."/>
            <person name="Sun Y."/>
            <person name="Barcenas-Pena A."/>
            <person name="Lumbsch H.T."/>
            <person name="Grewe F."/>
        </authorList>
    </citation>
    <scope>NUCLEOTIDE SEQUENCE [LARGE SCALE GENOMIC DNA]</scope>
    <source>
        <strain evidence="1 2">Grewe 0041</strain>
    </source>
</reference>
<name>A0ABR4AP64_9LECA</name>
<dbReference type="EMBL" id="JBHFEH010000098">
    <property type="protein sequence ID" value="KAL2047510.1"/>
    <property type="molecule type" value="Genomic_DNA"/>
</dbReference>
<keyword evidence="2" id="KW-1185">Reference proteome</keyword>
<gene>
    <name evidence="1" type="ORF">ABVK25_011439</name>
</gene>
<evidence type="ECO:0000313" key="2">
    <source>
        <dbReference type="Proteomes" id="UP001590951"/>
    </source>
</evidence>
<dbReference type="SUPFAM" id="SSF51735">
    <property type="entry name" value="NAD(P)-binding Rossmann-fold domains"/>
    <property type="match status" value="1"/>
</dbReference>
<proteinExistence type="predicted"/>
<dbReference type="Gene3D" id="3.90.25.10">
    <property type="entry name" value="UDP-galactose 4-epimerase, domain 1"/>
    <property type="match status" value="1"/>
</dbReference>
<organism evidence="1 2">
    <name type="scientific">Lepraria finkii</name>
    <dbReference type="NCBI Taxonomy" id="1340010"/>
    <lineage>
        <taxon>Eukaryota</taxon>
        <taxon>Fungi</taxon>
        <taxon>Dikarya</taxon>
        <taxon>Ascomycota</taxon>
        <taxon>Pezizomycotina</taxon>
        <taxon>Lecanoromycetes</taxon>
        <taxon>OSLEUM clade</taxon>
        <taxon>Lecanoromycetidae</taxon>
        <taxon>Lecanorales</taxon>
        <taxon>Lecanorineae</taxon>
        <taxon>Stereocaulaceae</taxon>
        <taxon>Lepraria</taxon>
    </lineage>
</organism>